<dbReference type="SUPFAM" id="SSF51338">
    <property type="entry name" value="Composite domain of metallo-dependent hydrolases"/>
    <property type="match status" value="1"/>
</dbReference>
<name>A0A9D5JVE4_9BACT</name>
<sequence>MYYQKPSCLIINAAAVVTMDPQQPVQPNGYVYVQHGMIQAVGSCDDSEYAHLVAQEAHALVINAAGKVVLPGLINTHHHLYQTLTRAYAPVMNAELFPWLQRLYPIWARLDEEAVRLGTLVGMAELMLSGCTTTADHHYVFPRGISTHAIDIQIEAATELGMRFHACRGSMNLSQKDGGLPPDSVVQTEEEILKDSARLIKTYHDPSPGAMTQIAFAPCSPFSVTTDLMQHTAALARENGVRLHTHLAETNDEEAFCLQRFGCRPLDYLERVGWLHDSTWLAHGIHFSPEEISRLGAAGVGVAHCPSSNMRLGSGIAKISELQDAGVPVSLAVDGSASNDASHMLAEVRQALLLARLARGADAMSVLEAFTLATLGGAACLGRPDLGTLAPGKAADLAIFALDDIGYSGAHDPVGALLLCHPARVDTLMVNGKIVVEQGHLTTLDLPPILEAHRTKAHALTTR</sequence>
<dbReference type="SUPFAM" id="SSF51556">
    <property type="entry name" value="Metallo-dependent hydrolases"/>
    <property type="match status" value="1"/>
</dbReference>
<organism evidence="5 6">
    <name type="scientific">candidate division KSB3 bacterium</name>
    <dbReference type="NCBI Taxonomy" id="2044937"/>
    <lineage>
        <taxon>Bacteria</taxon>
        <taxon>candidate division KSB3</taxon>
    </lineage>
</organism>
<dbReference type="PANTHER" id="PTHR43794">
    <property type="entry name" value="AMINOHYDROLASE SSNA-RELATED"/>
    <property type="match status" value="1"/>
</dbReference>
<keyword evidence="3" id="KW-0862">Zinc</keyword>
<dbReference type="GO" id="GO:0019239">
    <property type="term" value="F:deaminase activity"/>
    <property type="evidence" value="ECO:0007669"/>
    <property type="project" value="UniProtKB-ARBA"/>
</dbReference>
<evidence type="ECO:0000256" key="2">
    <source>
        <dbReference type="ARBA" id="ARBA00022801"/>
    </source>
</evidence>
<dbReference type="Gene3D" id="3.20.20.140">
    <property type="entry name" value="Metal-dependent hydrolases"/>
    <property type="match status" value="1"/>
</dbReference>
<dbReference type="FunFam" id="3.20.20.140:FF:000014">
    <property type="entry name" value="5-methylthioadenosine/S-adenosylhomocysteine deaminase"/>
    <property type="match status" value="1"/>
</dbReference>
<dbReference type="EMBL" id="WJJP01000330">
    <property type="protein sequence ID" value="MBD3324983.1"/>
    <property type="molecule type" value="Genomic_DNA"/>
</dbReference>
<dbReference type="InterPro" id="IPR011059">
    <property type="entry name" value="Metal-dep_hydrolase_composite"/>
</dbReference>
<gene>
    <name evidence="5" type="ORF">GF339_10390</name>
</gene>
<feature type="domain" description="Amidohydrolase-related" evidence="4">
    <location>
        <begin position="68"/>
        <end position="435"/>
    </location>
</feature>
<dbReference type="EC" id="3.5.4.32" evidence="5"/>
<dbReference type="PANTHER" id="PTHR43794:SF11">
    <property type="entry name" value="AMIDOHYDROLASE-RELATED DOMAIN-CONTAINING PROTEIN"/>
    <property type="match status" value="1"/>
</dbReference>
<keyword evidence="1" id="KW-0479">Metal-binding</keyword>
<evidence type="ECO:0000259" key="4">
    <source>
        <dbReference type="Pfam" id="PF01979"/>
    </source>
</evidence>
<protein>
    <submittedName>
        <fullName evidence="5">8-oxoguanine deaminase</fullName>
        <ecNumber evidence="5">3.5.4.32</ecNumber>
    </submittedName>
</protein>
<proteinExistence type="predicted"/>
<keyword evidence="2 5" id="KW-0378">Hydrolase</keyword>
<dbReference type="Gene3D" id="2.30.40.10">
    <property type="entry name" value="Urease, subunit C, domain 1"/>
    <property type="match status" value="1"/>
</dbReference>
<dbReference type="CDD" id="cd01298">
    <property type="entry name" value="ATZ_TRZ_like"/>
    <property type="match status" value="1"/>
</dbReference>
<evidence type="ECO:0000256" key="1">
    <source>
        <dbReference type="ARBA" id="ARBA00022723"/>
    </source>
</evidence>
<dbReference type="Proteomes" id="UP000649604">
    <property type="component" value="Unassembled WGS sequence"/>
</dbReference>
<comment type="caution">
    <text evidence="5">The sequence shown here is derived from an EMBL/GenBank/DDBJ whole genome shotgun (WGS) entry which is preliminary data.</text>
</comment>
<reference evidence="5" key="1">
    <citation type="submission" date="2019-11" db="EMBL/GenBank/DDBJ databases">
        <title>Microbial mats filling the niche in hypersaline microbial mats.</title>
        <authorList>
            <person name="Wong H.L."/>
            <person name="Macleod F.I."/>
            <person name="White R.A. III"/>
            <person name="Burns B.P."/>
        </authorList>
    </citation>
    <scope>NUCLEOTIDE SEQUENCE</scope>
    <source>
        <strain evidence="5">Rbin_158</strain>
    </source>
</reference>
<dbReference type="NCBIfam" id="NF006055">
    <property type="entry name" value="PRK08203.1"/>
    <property type="match status" value="1"/>
</dbReference>
<evidence type="ECO:0000313" key="5">
    <source>
        <dbReference type="EMBL" id="MBD3324983.1"/>
    </source>
</evidence>
<dbReference type="AlphaFoldDB" id="A0A9D5JVE4"/>
<dbReference type="Pfam" id="PF01979">
    <property type="entry name" value="Amidohydro_1"/>
    <property type="match status" value="1"/>
</dbReference>
<evidence type="ECO:0000256" key="3">
    <source>
        <dbReference type="ARBA" id="ARBA00022833"/>
    </source>
</evidence>
<dbReference type="InterPro" id="IPR006680">
    <property type="entry name" value="Amidohydro-rel"/>
</dbReference>
<dbReference type="GO" id="GO:0102127">
    <property type="term" value="F:8-oxoguanine deaminase activity"/>
    <property type="evidence" value="ECO:0007669"/>
    <property type="project" value="UniProtKB-EC"/>
</dbReference>
<evidence type="ECO:0000313" key="6">
    <source>
        <dbReference type="Proteomes" id="UP000649604"/>
    </source>
</evidence>
<dbReference type="InterPro" id="IPR050287">
    <property type="entry name" value="MTA/SAH_deaminase"/>
</dbReference>
<dbReference type="InterPro" id="IPR032466">
    <property type="entry name" value="Metal_Hydrolase"/>
</dbReference>
<accession>A0A9D5JVE4</accession>
<dbReference type="GO" id="GO:0046872">
    <property type="term" value="F:metal ion binding"/>
    <property type="evidence" value="ECO:0007669"/>
    <property type="project" value="UniProtKB-KW"/>
</dbReference>